<dbReference type="EMBL" id="CP043617">
    <property type="protein sequence ID" value="QFR49578.1"/>
    <property type="molecule type" value="Genomic_DNA"/>
</dbReference>
<dbReference type="AlphaFoldDB" id="A0A5P8P1H2"/>
<name>A0A5P8P1H2_9BACT</name>
<dbReference type="PANTHER" id="PTHR43479:SF11">
    <property type="entry name" value="ACREF_ENVCD OPERON REPRESSOR-RELATED"/>
    <property type="match status" value="1"/>
</dbReference>
<dbReference type="Gene3D" id="1.10.357.10">
    <property type="entry name" value="Tetracycline Repressor, domain 2"/>
    <property type="match status" value="1"/>
</dbReference>
<dbReference type="PANTHER" id="PTHR43479">
    <property type="entry name" value="ACREF/ENVCD OPERON REPRESSOR-RELATED"/>
    <property type="match status" value="1"/>
</dbReference>
<dbReference type="RefSeq" id="WP_152307525.1">
    <property type="nucleotide sequence ID" value="NZ_CP043617.1"/>
</dbReference>
<dbReference type="InterPro" id="IPR001647">
    <property type="entry name" value="HTH_TetR"/>
</dbReference>
<dbReference type="KEGG" id="sulg:FJR48_07455"/>
<organism evidence="4 5">
    <name type="scientific">Sulfurimonas lithotrophica</name>
    <dbReference type="NCBI Taxonomy" id="2590022"/>
    <lineage>
        <taxon>Bacteria</taxon>
        <taxon>Pseudomonadati</taxon>
        <taxon>Campylobacterota</taxon>
        <taxon>Epsilonproteobacteria</taxon>
        <taxon>Campylobacterales</taxon>
        <taxon>Sulfurimonadaceae</taxon>
        <taxon>Sulfurimonas</taxon>
    </lineage>
</organism>
<keyword evidence="5" id="KW-1185">Reference proteome</keyword>
<keyword evidence="1 2" id="KW-0238">DNA-binding</keyword>
<gene>
    <name evidence="4" type="ORF">FJR48_07455</name>
</gene>
<evidence type="ECO:0000256" key="1">
    <source>
        <dbReference type="ARBA" id="ARBA00023125"/>
    </source>
</evidence>
<dbReference type="PRINTS" id="PR00455">
    <property type="entry name" value="HTHTETR"/>
</dbReference>
<dbReference type="GO" id="GO:0003677">
    <property type="term" value="F:DNA binding"/>
    <property type="evidence" value="ECO:0007669"/>
    <property type="project" value="UniProtKB-UniRule"/>
</dbReference>
<sequence>MSQMNDKIKNMKRKMILDEALIMFEECGYEELKISDLAKKIGISVGTIYSYFKSKEELYSACVLSEMEKAYEAHKILFAQDISNEDKIKSAIKIKLDIISRKRTSLTSGILNNPFFFESHQILHKDMLYKIYEFYIKPIDELKKIDIDSYQLVYILNSLSNAYLIRWAEDDLESLEGKDEEVFCAFMSILKGCK</sequence>
<dbReference type="OrthoDB" id="9798857at2"/>
<dbReference type="SUPFAM" id="SSF46689">
    <property type="entry name" value="Homeodomain-like"/>
    <property type="match status" value="1"/>
</dbReference>
<evidence type="ECO:0000313" key="5">
    <source>
        <dbReference type="Proteomes" id="UP000326944"/>
    </source>
</evidence>
<feature type="DNA-binding region" description="H-T-H motif" evidence="2">
    <location>
        <begin position="33"/>
        <end position="52"/>
    </location>
</feature>
<evidence type="ECO:0000256" key="2">
    <source>
        <dbReference type="PROSITE-ProRule" id="PRU00335"/>
    </source>
</evidence>
<dbReference type="PROSITE" id="PS50977">
    <property type="entry name" value="HTH_TETR_2"/>
    <property type="match status" value="1"/>
</dbReference>
<proteinExistence type="predicted"/>
<dbReference type="InterPro" id="IPR050624">
    <property type="entry name" value="HTH-type_Tx_Regulator"/>
</dbReference>
<evidence type="ECO:0000313" key="4">
    <source>
        <dbReference type="EMBL" id="QFR49578.1"/>
    </source>
</evidence>
<dbReference type="InterPro" id="IPR009057">
    <property type="entry name" value="Homeodomain-like_sf"/>
</dbReference>
<dbReference type="Pfam" id="PF00440">
    <property type="entry name" value="TetR_N"/>
    <property type="match status" value="1"/>
</dbReference>
<feature type="domain" description="HTH tetR-type" evidence="3">
    <location>
        <begin position="10"/>
        <end position="70"/>
    </location>
</feature>
<protein>
    <submittedName>
        <fullName evidence="4">TetR/AcrR family transcriptional regulator</fullName>
    </submittedName>
</protein>
<accession>A0A5P8P1H2</accession>
<dbReference type="Proteomes" id="UP000326944">
    <property type="component" value="Chromosome"/>
</dbReference>
<evidence type="ECO:0000259" key="3">
    <source>
        <dbReference type="PROSITE" id="PS50977"/>
    </source>
</evidence>
<reference evidence="4 5" key="1">
    <citation type="submission" date="2019-09" db="EMBL/GenBank/DDBJ databases">
        <title>Sulfurimonas gotlandica sp. nov., a chemoautotrophic and psychrotolerant epsilonproteobacterium isolated from a pelagic redoxcline, and an emended description of the genus Sulfurimonas.</title>
        <authorList>
            <person name="Wang S."/>
            <person name="Jiang L."/>
            <person name="Shao S."/>
        </authorList>
    </citation>
    <scope>NUCLEOTIDE SEQUENCE [LARGE SCALE GENOMIC DNA]</scope>
    <source>
        <strain evidence="4 5">GYSZ_1</strain>
    </source>
</reference>